<dbReference type="RefSeq" id="WP_346044895.1">
    <property type="nucleotide sequence ID" value="NZ_BAAACP010000009.1"/>
</dbReference>
<dbReference type="Proteomes" id="UP001400965">
    <property type="component" value="Unassembled WGS sequence"/>
</dbReference>
<name>A0ABP3XF31_9FIRM</name>
<sequence length="117" mass="13768">MSKFDTLINNLIENAPEFMLIKENEDTYVVLDYIVSSLDNKAMTWLFKVYLDKNFNIIVEDNLTDYIKDKYKDKNLKLINLNGNLFLNKDVISVILEELELSNQGEYDEENLTFSLK</sequence>
<evidence type="ECO:0000313" key="2">
    <source>
        <dbReference type="Proteomes" id="UP001400965"/>
    </source>
</evidence>
<evidence type="ECO:0000313" key="1">
    <source>
        <dbReference type="EMBL" id="GAA0864243.1"/>
    </source>
</evidence>
<reference evidence="2" key="1">
    <citation type="journal article" date="2019" name="Int. J. Syst. Evol. Microbiol.">
        <title>The Global Catalogue of Microorganisms (GCM) 10K type strain sequencing project: providing services to taxonomists for standard genome sequencing and annotation.</title>
        <authorList>
            <consortium name="The Broad Institute Genomics Platform"/>
            <consortium name="The Broad Institute Genome Sequencing Center for Infectious Disease"/>
            <person name="Wu L."/>
            <person name="Ma J."/>
        </authorList>
    </citation>
    <scope>NUCLEOTIDE SEQUENCE [LARGE SCALE GENOMIC DNA]</scope>
    <source>
        <strain evidence="2">JCM 6486</strain>
    </source>
</reference>
<protein>
    <submittedName>
        <fullName evidence="1">Uncharacterized protein</fullName>
    </submittedName>
</protein>
<gene>
    <name evidence="1" type="ORF">GCM10008917_16910</name>
</gene>
<keyword evidence="2" id="KW-1185">Reference proteome</keyword>
<comment type="caution">
    <text evidence="1">The sequence shown here is derived from an EMBL/GenBank/DDBJ whole genome shotgun (WGS) entry which is preliminary data.</text>
</comment>
<accession>A0ABP3XF31</accession>
<dbReference type="EMBL" id="BAAACP010000009">
    <property type="protein sequence ID" value="GAA0864243.1"/>
    <property type="molecule type" value="Genomic_DNA"/>
</dbReference>
<proteinExistence type="predicted"/>
<organism evidence="1 2">
    <name type="scientific">Paraclostridium tenue</name>
    <dbReference type="NCBI Taxonomy" id="1737"/>
    <lineage>
        <taxon>Bacteria</taxon>
        <taxon>Bacillati</taxon>
        <taxon>Bacillota</taxon>
        <taxon>Clostridia</taxon>
        <taxon>Peptostreptococcales</taxon>
        <taxon>Peptostreptococcaceae</taxon>
        <taxon>Paraclostridium</taxon>
    </lineage>
</organism>